<dbReference type="Proteomes" id="UP000467130">
    <property type="component" value="Chromosome"/>
</dbReference>
<dbReference type="AlphaFoldDB" id="A0A7I7QI27"/>
<organism evidence="1 2">
    <name type="scientific">Mycobacterium stomatepiae</name>
    <dbReference type="NCBI Taxonomy" id="470076"/>
    <lineage>
        <taxon>Bacteria</taxon>
        <taxon>Bacillati</taxon>
        <taxon>Actinomycetota</taxon>
        <taxon>Actinomycetes</taxon>
        <taxon>Mycobacteriales</taxon>
        <taxon>Mycobacteriaceae</taxon>
        <taxon>Mycobacterium</taxon>
        <taxon>Mycobacterium simiae complex</taxon>
    </lineage>
</organism>
<name>A0A7I7QI27_9MYCO</name>
<protein>
    <submittedName>
        <fullName evidence="1">Uncharacterized protein</fullName>
    </submittedName>
</protein>
<proteinExistence type="predicted"/>
<reference evidence="1 2" key="1">
    <citation type="journal article" date="2019" name="Emerg. Microbes Infect.">
        <title>Comprehensive subspecies identification of 175 nontuberculous mycobacteria species based on 7547 genomic profiles.</title>
        <authorList>
            <person name="Matsumoto Y."/>
            <person name="Kinjo T."/>
            <person name="Motooka D."/>
            <person name="Nabeya D."/>
            <person name="Jung N."/>
            <person name="Uechi K."/>
            <person name="Horii T."/>
            <person name="Iida T."/>
            <person name="Fujita J."/>
            <person name="Nakamura S."/>
        </authorList>
    </citation>
    <scope>NUCLEOTIDE SEQUENCE [LARGE SCALE GENOMIC DNA]</scope>
    <source>
        <strain evidence="1 2">JCM 17783</strain>
    </source>
</reference>
<dbReference type="EMBL" id="AP022587">
    <property type="protein sequence ID" value="BBY25902.1"/>
    <property type="molecule type" value="Genomic_DNA"/>
</dbReference>
<evidence type="ECO:0000313" key="1">
    <source>
        <dbReference type="EMBL" id="BBY25902.1"/>
    </source>
</evidence>
<sequence length="95" mass="11281">MRGRFTDALEIVRERHRKPTYRLIEARRNRIGHQHVFRHWDLVFQHPVHEDDVDAGEFDMALYLLRGHLAFVRDELQRQAVELSAARTLAGYVGF</sequence>
<gene>
    <name evidence="1" type="ORF">MSTO_61070</name>
</gene>
<evidence type="ECO:0000313" key="2">
    <source>
        <dbReference type="Proteomes" id="UP000467130"/>
    </source>
</evidence>
<dbReference type="KEGG" id="msto:MSTO_61070"/>
<accession>A0A7I7QI27</accession>
<keyword evidence="2" id="KW-1185">Reference proteome</keyword>